<evidence type="ECO:0000313" key="2">
    <source>
        <dbReference type="Proteomes" id="UP000053732"/>
    </source>
</evidence>
<dbReference type="AlphaFoldDB" id="A0A0G4NY60"/>
<reference evidence="1 2" key="1">
    <citation type="journal article" date="2014" name="Nat. Commun.">
        <title>Multiple recent horizontal transfers of a large genomic region in cheese making fungi.</title>
        <authorList>
            <person name="Cheeseman K."/>
            <person name="Ropars J."/>
            <person name="Renault P."/>
            <person name="Dupont J."/>
            <person name="Gouzy J."/>
            <person name="Branca A."/>
            <person name="Abraham A.L."/>
            <person name="Ceppi M."/>
            <person name="Conseiller E."/>
            <person name="Debuchy R."/>
            <person name="Malagnac F."/>
            <person name="Goarin A."/>
            <person name="Silar P."/>
            <person name="Lacoste S."/>
            <person name="Sallet E."/>
            <person name="Bensimon A."/>
            <person name="Giraud T."/>
            <person name="Brygoo Y."/>
        </authorList>
    </citation>
    <scope>NUCLEOTIDE SEQUENCE [LARGE SCALE GENOMIC DNA]</scope>
    <source>
        <strain evidence="2">FM 013</strain>
    </source>
</reference>
<accession>A0A0G4NY60</accession>
<name>A0A0G4NY60_PENC3</name>
<sequence>MTPKPHNYQQKCRVRSSPYGVWSIKYLLRGV</sequence>
<dbReference type="Proteomes" id="UP000053732">
    <property type="component" value="Unassembled WGS sequence"/>
</dbReference>
<proteinExistence type="predicted"/>
<evidence type="ECO:0000313" key="1">
    <source>
        <dbReference type="EMBL" id="CRL18914.1"/>
    </source>
</evidence>
<protein>
    <submittedName>
        <fullName evidence="1">Str. FM013</fullName>
    </submittedName>
</protein>
<keyword evidence="2" id="KW-1185">Reference proteome</keyword>
<organism evidence="1 2">
    <name type="scientific">Penicillium camemberti (strain FM 013)</name>
    <dbReference type="NCBI Taxonomy" id="1429867"/>
    <lineage>
        <taxon>Eukaryota</taxon>
        <taxon>Fungi</taxon>
        <taxon>Dikarya</taxon>
        <taxon>Ascomycota</taxon>
        <taxon>Pezizomycotina</taxon>
        <taxon>Eurotiomycetes</taxon>
        <taxon>Eurotiomycetidae</taxon>
        <taxon>Eurotiales</taxon>
        <taxon>Aspergillaceae</taxon>
        <taxon>Penicillium</taxon>
    </lineage>
</organism>
<gene>
    <name evidence="1" type="ORF">PCAMFM013_S002g000784</name>
</gene>
<dbReference type="EMBL" id="HG793135">
    <property type="protein sequence ID" value="CRL18914.1"/>
    <property type="molecule type" value="Genomic_DNA"/>
</dbReference>